<protein>
    <submittedName>
        <fullName evidence="1">Uncharacterized protein</fullName>
    </submittedName>
</protein>
<reference evidence="1" key="1">
    <citation type="submission" date="2020-06" db="EMBL/GenBank/DDBJ databases">
        <title>Draft genome sequences of strains closely related to Aspergillus parafelis and Aspergillus hiratsukae.</title>
        <authorList>
            <person name="Dos Santos R.A.C."/>
            <person name="Rivero-Menendez O."/>
            <person name="Steenwyk J.L."/>
            <person name="Mead M.E."/>
            <person name="Goldman G.H."/>
            <person name="Alastruey-Izquierdo A."/>
            <person name="Rokas A."/>
        </authorList>
    </citation>
    <scope>NUCLEOTIDE SEQUENCE</scope>
    <source>
        <strain evidence="1">CNM-CM5793</strain>
        <strain evidence="2">CNM-CM6106</strain>
    </source>
</reference>
<comment type="caution">
    <text evidence="1">The sequence shown here is derived from an EMBL/GenBank/DDBJ whole genome shotgun (WGS) entry which is preliminary data.</text>
</comment>
<dbReference type="EMBL" id="JACBAF010002318">
    <property type="protein sequence ID" value="KAF7155726.1"/>
    <property type="molecule type" value="Genomic_DNA"/>
</dbReference>
<organism evidence="1 3">
    <name type="scientific">Aspergillus hiratsukae</name>
    <dbReference type="NCBI Taxonomy" id="1194566"/>
    <lineage>
        <taxon>Eukaryota</taxon>
        <taxon>Fungi</taxon>
        <taxon>Dikarya</taxon>
        <taxon>Ascomycota</taxon>
        <taxon>Pezizomycotina</taxon>
        <taxon>Eurotiomycetes</taxon>
        <taxon>Eurotiomycetidae</taxon>
        <taxon>Eurotiales</taxon>
        <taxon>Aspergillaceae</taxon>
        <taxon>Aspergillus</taxon>
        <taxon>Aspergillus subgen. Fumigati</taxon>
    </lineage>
</organism>
<proteinExistence type="predicted"/>
<sequence>MIANPSASGKPTILCIPRELRDIIIEYCFLERDPVSVELPNYPSLLPGERLVGNKYAPHEQLLQHYPLLMVNHQFRTEGWEVLSKLAASRYQVDILLYQRQRLVLFMPTPKIPTRFEHVHTKFYVVKNDGTRRVDLWHNRYRWGDGGPVGGWDLYRILELFLQCGPVDPIHAPTDAHILIGTLDLDVCTRTGIPENLLGPPNLPTEDTFVWPRIGSLNYLTAYLYDLFKKLLFYPEGRVIFERVGVVRRNAFQDEKLAK</sequence>
<evidence type="ECO:0000313" key="1">
    <source>
        <dbReference type="EMBL" id="KAF7114609.1"/>
    </source>
</evidence>
<dbReference type="Proteomes" id="UP000662466">
    <property type="component" value="Unassembled WGS sequence"/>
</dbReference>
<evidence type="ECO:0000313" key="2">
    <source>
        <dbReference type="EMBL" id="KAF7155726.1"/>
    </source>
</evidence>
<accession>A0A8H6P1M3</accession>
<dbReference type="Proteomes" id="UP000630445">
    <property type="component" value="Unassembled WGS sequence"/>
</dbReference>
<gene>
    <name evidence="1" type="ORF">CNMCM5793_009254</name>
    <name evidence="2" type="ORF">CNMCM6106_006008</name>
</gene>
<dbReference type="OrthoDB" id="2823490at2759"/>
<name>A0A8H6P1M3_9EURO</name>
<dbReference type="EMBL" id="JACBAD010002123">
    <property type="protein sequence ID" value="KAF7114609.1"/>
    <property type="molecule type" value="Genomic_DNA"/>
</dbReference>
<evidence type="ECO:0000313" key="3">
    <source>
        <dbReference type="Proteomes" id="UP000630445"/>
    </source>
</evidence>
<keyword evidence="3" id="KW-1185">Reference proteome</keyword>
<dbReference type="AlphaFoldDB" id="A0A8H6P1M3"/>